<evidence type="ECO:0000256" key="1">
    <source>
        <dbReference type="SAM" id="SignalP"/>
    </source>
</evidence>
<sequence>MIGLSLTLVFLPFMVQATTTFSTGSPYPKNADMSETLSIPDASALIVTVSGKITSGDVMTITDSNGNQVGKFGQGETINLAFVVEGSSIDVRFISDHYDYYTERGVTVAIASIPLPFMAPTTVLSTGNPYPKNANISGTLSILDASALIVTVSGKITSGDVITITDSNGNQVGKFGQGEIINLAFVVEGSSIGVRFISDNYDYYTERGVTVAIASIQVPFMAPTTVLNTGRPYPPNANINGTLSIPDASALVVTVSGKITSGDVITITDSNGNQVGKFGPSKTINLTFVVEGSSIDVRFISDHYDYYTERGVTVAIVAYVPLPSQRVPVQQEKSVDCNETSEPISLNYGEFVTNCSIDPAVDLDTFSFVASAEDKIRIIVSAPFKHRLEILGPTYTRIENTSNSIVEKSLTLAGTYTVILSNSSTNQTGEYTLSLNKIPPVLSPPNISYNSPVADVISPAADIDFFTFDGKENTAIRIVSASIATIKSEFNSRLEIWDPEGTLIEDTKASIVDKYLALSGTYLIGISTSDAKGSGAFKIDIQCFKPNCQGVFNPPSITYNSPVSNAIDWKGEMDVFSFQGSTGTLIRLFALAPIEGLEPRLELFAPDGTLIEDTTSFPLDVSLTASGNYILTLSDSGANAIGDYQLSLHCLTANCSGVLNTPTIAYNSPVSEEIKLDGMDVFTFQGSAGSLIRISVVATSKKLEPRLSPIFYAAI</sequence>
<comment type="caution">
    <text evidence="2">The sequence shown here is derived from an EMBL/GenBank/DDBJ whole genome shotgun (WGS) entry which is preliminary data.</text>
</comment>
<accession>A0A176RUT9</accession>
<feature type="signal peptide" evidence="1">
    <location>
        <begin position="1"/>
        <end position="17"/>
    </location>
</feature>
<keyword evidence="3" id="KW-1185">Reference proteome</keyword>
<evidence type="ECO:0000313" key="3">
    <source>
        <dbReference type="Proteomes" id="UP000076962"/>
    </source>
</evidence>
<dbReference type="PATRIC" id="fig|1003181.4.peg.6379"/>
<dbReference type="Gene3D" id="2.60.120.380">
    <property type="match status" value="3"/>
</dbReference>
<evidence type="ECO:0000313" key="2">
    <source>
        <dbReference type="EMBL" id="OAD19507.1"/>
    </source>
</evidence>
<dbReference type="EMBL" id="LUTY01002777">
    <property type="protein sequence ID" value="OAD19507.1"/>
    <property type="molecule type" value="Genomic_DNA"/>
</dbReference>
<name>A0A176RUT9_9GAMM</name>
<dbReference type="AlphaFoldDB" id="A0A176RUT9"/>
<gene>
    <name evidence="2" type="ORF">THIOM_004856</name>
</gene>
<protein>
    <submittedName>
        <fullName evidence="2">Peptidase</fullName>
    </submittedName>
</protein>
<organism evidence="2 3">
    <name type="scientific">Candidatus Thiomargarita nelsonii</name>
    <dbReference type="NCBI Taxonomy" id="1003181"/>
    <lineage>
        <taxon>Bacteria</taxon>
        <taxon>Pseudomonadati</taxon>
        <taxon>Pseudomonadota</taxon>
        <taxon>Gammaproteobacteria</taxon>
        <taxon>Thiotrichales</taxon>
        <taxon>Thiotrichaceae</taxon>
        <taxon>Thiomargarita</taxon>
    </lineage>
</organism>
<feature type="chain" id="PRO_5008048943" evidence="1">
    <location>
        <begin position="18"/>
        <end position="715"/>
    </location>
</feature>
<dbReference type="Proteomes" id="UP000076962">
    <property type="component" value="Unassembled WGS sequence"/>
</dbReference>
<keyword evidence="1" id="KW-0732">Signal</keyword>
<reference evidence="2 3" key="1">
    <citation type="submission" date="2016-05" db="EMBL/GenBank/DDBJ databases">
        <title>Single-cell genome of chain-forming Candidatus Thiomargarita nelsonii and comparison to other large sulfur-oxidizing bacteria.</title>
        <authorList>
            <person name="Winkel M."/>
            <person name="Salman V."/>
            <person name="Woyke T."/>
            <person name="Schulz-Vogt H."/>
            <person name="Richter M."/>
            <person name="Flood B."/>
            <person name="Bailey J."/>
            <person name="Amann R."/>
            <person name="Mussmann M."/>
        </authorList>
    </citation>
    <scope>NUCLEOTIDE SEQUENCE [LARGE SCALE GENOMIC DNA]</scope>
    <source>
        <strain evidence="2 3">THI036</strain>
    </source>
</reference>
<proteinExistence type="predicted"/>